<accession>G5GFF6</accession>
<dbReference type="GO" id="GO:0016783">
    <property type="term" value="F:sulfurtransferase activity"/>
    <property type="evidence" value="ECO:0007669"/>
    <property type="project" value="InterPro"/>
</dbReference>
<feature type="active site" description="Nucleophile and sulfur donor" evidence="1">
    <location>
        <position position="180"/>
    </location>
</feature>
<dbReference type="AlphaFoldDB" id="G5GFF6"/>
<dbReference type="EMBL" id="ACZL01000007">
    <property type="protein sequence ID" value="EHI56433.1"/>
    <property type="molecule type" value="Genomic_DNA"/>
</dbReference>
<evidence type="ECO:0000256" key="1">
    <source>
        <dbReference type="PIRSR" id="PIRSR006661-1"/>
    </source>
</evidence>
<dbReference type="SUPFAM" id="SSF52402">
    <property type="entry name" value="Adenine nucleotide alpha hydrolases-like"/>
    <property type="match status" value="1"/>
</dbReference>
<dbReference type="RefSeq" id="WP_005539306.1">
    <property type="nucleotide sequence ID" value="NZ_JH378829.1"/>
</dbReference>
<dbReference type="HOGENOM" id="CLU_061181_2_0_9"/>
<comment type="caution">
    <text evidence="3">The sequence shown here is derived from an EMBL/GenBank/DDBJ whole genome shotgun (WGS) entry which is preliminary data.</text>
</comment>
<dbReference type="STRING" id="679200.HMPREF9333_00295"/>
<proteinExistence type="predicted"/>
<sequence>MDFNRLSYTLREYIGKFLDSDVAVAFSGGVDSALVLKIAVEEAKKRGSRVTALTFNTFLSPSADIEITRKLAKEYGVRLVEEYIDQTDNEKVLMNDVKRCFYCKYTLFSRAKQTAYELGAKYVFDGTNKSDLGVYRPGLAALKELGIISPLAECGFEKSDVRLLAAELGISVAKRPSAPCLATRFPYGSKLPLDKFEMVDTGEKLLRQLGFDVCRIRLYGDITRIEILPDDFLKFIKERESIIAGLKKIGFKYINLDIEGFRSGSMDEVIDKD</sequence>
<evidence type="ECO:0000313" key="4">
    <source>
        <dbReference type="Proteomes" id="UP000003011"/>
    </source>
</evidence>
<dbReference type="PIRSF" id="PIRSF006661">
    <property type="entry name" value="PP-lp_UCP006661"/>
    <property type="match status" value="1"/>
</dbReference>
<dbReference type="InterPro" id="IPR052188">
    <property type="entry name" value="Ni-pincer_cofactor_biosynth"/>
</dbReference>
<dbReference type="InterPro" id="IPR011063">
    <property type="entry name" value="TilS/TtcA_N"/>
</dbReference>
<dbReference type="InterPro" id="IPR005232">
    <property type="entry name" value="LarE"/>
</dbReference>
<dbReference type="PANTHER" id="PTHR43169:SF2">
    <property type="entry name" value="NAD_GMP SYNTHASE DOMAIN-CONTAINING PROTEIN"/>
    <property type="match status" value="1"/>
</dbReference>
<feature type="domain" description="tRNA(Ile)-lysidine/2-thiocytidine synthase N-terminal" evidence="2">
    <location>
        <begin position="22"/>
        <end position="111"/>
    </location>
</feature>
<gene>
    <name evidence="3" type="ORF">HMPREF9333_00295</name>
</gene>
<name>G5GFF6_9FIRM</name>
<dbReference type="InterPro" id="IPR014729">
    <property type="entry name" value="Rossmann-like_a/b/a_fold"/>
</dbReference>
<reference evidence="3 4" key="1">
    <citation type="submission" date="2011-08" db="EMBL/GenBank/DDBJ databases">
        <title>The Genome Sequence of Johnsonella ignava ATCC 51276.</title>
        <authorList>
            <consortium name="The Broad Institute Genome Sequencing Platform"/>
            <person name="Earl A."/>
            <person name="Ward D."/>
            <person name="Feldgarden M."/>
            <person name="Gevers D."/>
            <person name="Izard J."/>
            <person name="Blanton J.M."/>
            <person name="Baranova O.V."/>
            <person name="Dewhirst F.E."/>
            <person name="Young S.K."/>
            <person name="Zeng Q."/>
            <person name="Gargeya S."/>
            <person name="Fitzgerald M."/>
            <person name="Haas B."/>
            <person name="Abouelleil A."/>
            <person name="Alvarado L."/>
            <person name="Arachchi H.M."/>
            <person name="Berlin A."/>
            <person name="Brown A."/>
            <person name="Chapman S.B."/>
            <person name="Chen Z."/>
            <person name="Dunbar C."/>
            <person name="Freedman E."/>
            <person name="Gearin G."/>
            <person name="Gellesch M."/>
            <person name="Goldberg J."/>
            <person name="Griggs A."/>
            <person name="Gujja S."/>
            <person name="Heiman D."/>
            <person name="Howarth C."/>
            <person name="Larson L."/>
            <person name="Lui A."/>
            <person name="MacDonald P.J.P."/>
            <person name="Montmayeur A."/>
            <person name="Murphy C."/>
            <person name="Neiman D."/>
            <person name="Pearson M."/>
            <person name="Priest M."/>
            <person name="Roberts A."/>
            <person name="Saif S."/>
            <person name="Shea T."/>
            <person name="Shenoy N."/>
            <person name="Sisk P."/>
            <person name="Stolte C."/>
            <person name="Sykes S."/>
            <person name="Wortman J."/>
            <person name="Nusbaum C."/>
            <person name="Birren B."/>
        </authorList>
    </citation>
    <scope>NUCLEOTIDE SEQUENCE [LARGE SCALE GENOMIC DNA]</scope>
    <source>
        <strain evidence="3 4">ATCC 51276</strain>
    </source>
</reference>
<dbReference type="CDD" id="cd01990">
    <property type="entry name" value="LarE-like"/>
    <property type="match status" value="1"/>
</dbReference>
<organism evidence="3 4">
    <name type="scientific">Johnsonella ignava ATCC 51276</name>
    <dbReference type="NCBI Taxonomy" id="679200"/>
    <lineage>
        <taxon>Bacteria</taxon>
        <taxon>Bacillati</taxon>
        <taxon>Bacillota</taxon>
        <taxon>Clostridia</taxon>
        <taxon>Lachnospirales</taxon>
        <taxon>Lachnospiraceae</taxon>
        <taxon>Johnsonella</taxon>
    </lineage>
</organism>
<dbReference type="OrthoDB" id="9776919at2"/>
<keyword evidence="4" id="KW-1185">Reference proteome</keyword>
<dbReference type="PANTHER" id="PTHR43169">
    <property type="entry name" value="EXSB FAMILY PROTEIN"/>
    <property type="match status" value="1"/>
</dbReference>
<dbReference type="PATRIC" id="fig|679200.3.peg.317"/>
<dbReference type="eggNOG" id="COG1606">
    <property type="taxonomic scope" value="Bacteria"/>
</dbReference>
<dbReference type="Gene3D" id="3.40.50.620">
    <property type="entry name" value="HUPs"/>
    <property type="match status" value="1"/>
</dbReference>
<dbReference type="Proteomes" id="UP000003011">
    <property type="component" value="Unassembled WGS sequence"/>
</dbReference>
<evidence type="ECO:0000259" key="2">
    <source>
        <dbReference type="Pfam" id="PF01171"/>
    </source>
</evidence>
<protein>
    <recommendedName>
        <fullName evidence="2">tRNA(Ile)-lysidine/2-thiocytidine synthase N-terminal domain-containing protein</fullName>
    </recommendedName>
</protein>
<dbReference type="Pfam" id="PF01171">
    <property type="entry name" value="ATP_bind_3"/>
    <property type="match status" value="1"/>
</dbReference>
<dbReference type="NCBIfam" id="TIGR00268">
    <property type="entry name" value="ATP-dependent sacrificial sulfur transferase LarE"/>
    <property type="match status" value="1"/>
</dbReference>
<evidence type="ECO:0000313" key="3">
    <source>
        <dbReference type="EMBL" id="EHI56433.1"/>
    </source>
</evidence>